<gene>
    <name evidence="3" type="ORF">SLEP1_g55822</name>
</gene>
<proteinExistence type="predicted"/>
<evidence type="ECO:0000259" key="2">
    <source>
        <dbReference type="Pfam" id="PF11883"/>
    </source>
</evidence>
<reference evidence="3 4" key="1">
    <citation type="journal article" date="2021" name="Commun. Biol.">
        <title>The genome of Shorea leprosula (Dipterocarpaceae) highlights the ecological relevance of drought in aseasonal tropical rainforests.</title>
        <authorList>
            <person name="Ng K.K.S."/>
            <person name="Kobayashi M.J."/>
            <person name="Fawcett J.A."/>
            <person name="Hatakeyama M."/>
            <person name="Paape T."/>
            <person name="Ng C.H."/>
            <person name="Ang C.C."/>
            <person name="Tnah L.H."/>
            <person name="Lee C.T."/>
            <person name="Nishiyama T."/>
            <person name="Sese J."/>
            <person name="O'Brien M.J."/>
            <person name="Copetti D."/>
            <person name="Mohd Noor M.I."/>
            <person name="Ong R.C."/>
            <person name="Putra M."/>
            <person name="Sireger I.Z."/>
            <person name="Indrioko S."/>
            <person name="Kosugi Y."/>
            <person name="Izuno A."/>
            <person name="Isagi Y."/>
            <person name="Lee S.L."/>
            <person name="Shimizu K.K."/>
        </authorList>
    </citation>
    <scope>NUCLEOTIDE SEQUENCE [LARGE SCALE GENOMIC DNA]</scope>
    <source>
        <strain evidence="3">214</strain>
    </source>
</reference>
<keyword evidence="4" id="KW-1185">Reference proteome</keyword>
<sequence>MLGSEIKLPQPKQPGFLLERTALEMDSSTSKHDSTSVNEITQSILEAR</sequence>
<dbReference type="Proteomes" id="UP001054252">
    <property type="component" value="Unassembled WGS sequence"/>
</dbReference>
<dbReference type="GO" id="GO:0004674">
    <property type="term" value="F:protein serine/threonine kinase activity"/>
    <property type="evidence" value="ECO:0007669"/>
    <property type="project" value="InterPro"/>
</dbReference>
<dbReference type="InterPro" id="IPR021820">
    <property type="entry name" value="S-locus_recpt_kinase_C"/>
</dbReference>
<accession>A0AAV5MHQ5</accession>
<feature type="compositionally biased region" description="Polar residues" evidence="1">
    <location>
        <begin position="35"/>
        <end position="48"/>
    </location>
</feature>
<evidence type="ECO:0000313" key="4">
    <source>
        <dbReference type="Proteomes" id="UP001054252"/>
    </source>
</evidence>
<organism evidence="3 4">
    <name type="scientific">Rubroshorea leprosula</name>
    <dbReference type="NCBI Taxonomy" id="152421"/>
    <lineage>
        <taxon>Eukaryota</taxon>
        <taxon>Viridiplantae</taxon>
        <taxon>Streptophyta</taxon>
        <taxon>Embryophyta</taxon>
        <taxon>Tracheophyta</taxon>
        <taxon>Spermatophyta</taxon>
        <taxon>Magnoliopsida</taxon>
        <taxon>eudicotyledons</taxon>
        <taxon>Gunneridae</taxon>
        <taxon>Pentapetalae</taxon>
        <taxon>rosids</taxon>
        <taxon>malvids</taxon>
        <taxon>Malvales</taxon>
        <taxon>Dipterocarpaceae</taxon>
        <taxon>Rubroshorea</taxon>
    </lineage>
</organism>
<feature type="domain" description="S-locus receptor kinase C-terminal" evidence="2">
    <location>
        <begin position="6"/>
        <end position="48"/>
    </location>
</feature>
<feature type="region of interest" description="Disordered" evidence="1">
    <location>
        <begin position="24"/>
        <end position="48"/>
    </location>
</feature>
<evidence type="ECO:0000256" key="1">
    <source>
        <dbReference type="SAM" id="MobiDB-lite"/>
    </source>
</evidence>
<evidence type="ECO:0000313" key="3">
    <source>
        <dbReference type="EMBL" id="GKV49050.1"/>
    </source>
</evidence>
<dbReference type="AlphaFoldDB" id="A0AAV5MHQ5"/>
<dbReference type="EMBL" id="BPVZ01000282">
    <property type="protein sequence ID" value="GKV49050.1"/>
    <property type="molecule type" value="Genomic_DNA"/>
</dbReference>
<name>A0AAV5MHQ5_9ROSI</name>
<comment type="caution">
    <text evidence="3">The sequence shown here is derived from an EMBL/GenBank/DDBJ whole genome shotgun (WGS) entry which is preliminary data.</text>
</comment>
<protein>
    <recommendedName>
        <fullName evidence="2">S-locus receptor kinase C-terminal domain-containing protein</fullName>
    </recommendedName>
</protein>
<dbReference type="Pfam" id="PF11883">
    <property type="entry name" value="DUF3403"/>
    <property type="match status" value="1"/>
</dbReference>